<gene>
    <name evidence="1" type="ORF">J2771_003284</name>
</gene>
<dbReference type="AlphaFoldDB" id="A0ABD5ARL1"/>
<dbReference type="InterPro" id="IPR012334">
    <property type="entry name" value="Pectin_lyas_fold"/>
</dbReference>
<name>A0ABD5ARL1_ACICA</name>
<protein>
    <recommendedName>
        <fullName evidence="3">Mannuronan 5-epimerase</fullName>
    </recommendedName>
</protein>
<evidence type="ECO:0000313" key="1">
    <source>
        <dbReference type="EMBL" id="MDP9804976.1"/>
    </source>
</evidence>
<reference evidence="1 2" key="1">
    <citation type="submission" date="2023-07" db="EMBL/GenBank/DDBJ databases">
        <title>Sorghum-associated microbial communities from plants grown in Nebraska, USA.</title>
        <authorList>
            <person name="Schachtman D."/>
        </authorList>
    </citation>
    <scope>NUCLEOTIDE SEQUENCE [LARGE SCALE GENOMIC DNA]</scope>
    <source>
        <strain evidence="1 2">CC146</strain>
    </source>
</reference>
<evidence type="ECO:0000313" key="2">
    <source>
        <dbReference type="Proteomes" id="UP001240164"/>
    </source>
</evidence>
<comment type="caution">
    <text evidence="1">The sequence shown here is derived from an EMBL/GenBank/DDBJ whole genome shotgun (WGS) entry which is preliminary data.</text>
</comment>
<organism evidence="1 2">
    <name type="scientific">Acinetobacter calcoaceticus</name>
    <dbReference type="NCBI Taxonomy" id="471"/>
    <lineage>
        <taxon>Bacteria</taxon>
        <taxon>Pseudomonadati</taxon>
        <taxon>Pseudomonadota</taxon>
        <taxon>Gammaproteobacteria</taxon>
        <taxon>Moraxellales</taxon>
        <taxon>Moraxellaceae</taxon>
        <taxon>Acinetobacter</taxon>
        <taxon>Acinetobacter calcoaceticus/baumannii complex</taxon>
    </lineage>
</organism>
<dbReference type="RefSeq" id="WP_307013084.1">
    <property type="nucleotide sequence ID" value="NZ_JAUSQP010000007.1"/>
</dbReference>
<accession>A0ABD5ARL1</accession>
<dbReference type="Gene3D" id="2.160.20.10">
    <property type="entry name" value="Single-stranded right-handed beta-helix, Pectin lyase-like"/>
    <property type="match status" value="1"/>
</dbReference>
<dbReference type="EMBL" id="JAUSQP010000007">
    <property type="protein sequence ID" value="MDP9804976.1"/>
    <property type="molecule type" value="Genomic_DNA"/>
</dbReference>
<sequence length="504" mass="57120">MKTIKLKVIVGIILLYCGSAKGNTIEIDNSIKNITDILNNAPENSVIKIKNGNYEASGVQIEKNNITIQGETLQGVKIKLYANKNGVFFRVGKRGPESDYRPDNLPVYNGTFNSWSENNFSPSTLNYPRYSNINVSNITFLLSNKNGKGVGSGIEYYRVNDSSLNAIVKWEKYFDFGNAVRFHYCKNLRLPFLKIESNPKVIFGMLYYWSYGLKAGDLNFGNAELVSAEFKHSINSYISNLVTTGDGRPNYRGVNIGYGSISNKFNNLIVNNGTLNLKSSVEFDLSRDIDIKKLKIINNKGVGLSISRIEKLNIENYFISAESPIVGTTMNYYVGNSNTGKLLKKESLFSNKGDYISFEDEKNYKKFYDYRPFPILKNSNFKQGNIIVVGNANYGILIKIPKEANYMFNKYKNLNKFDNVEVKKGGYKEEIRNSYKFNNSFPFSVENVDFGNMVIKNESNNPLKAFIYFGAPIVNTEGNIQLYGEGKEMISYWLNNSNIKLKKN</sequence>
<dbReference type="Proteomes" id="UP001240164">
    <property type="component" value="Unassembled WGS sequence"/>
</dbReference>
<evidence type="ECO:0008006" key="3">
    <source>
        <dbReference type="Google" id="ProtNLM"/>
    </source>
</evidence>
<proteinExistence type="predicted"/>